<evidence type="ECO:0000256" key="3">
    <source>
        <dbReference type="ARBA" id="ARBA00022676"/>
    </source>
</evidence>
<evidence type="ECO:0000256" key="7">
    <source>
        <dbReference type="SAM" id="Phobius"/>
    </source>
</evidence>
<organism evidence="8 9">
    <name type="scientific">Zygosaccharomyces rouxii</name>
    <dbReference type="NCBI Taxonomy" id="4956"/>
    <lineage>
        <taxon>Eukaryota</taxon>
        <taxon>Fungi</taxon>
        <taxon>Dikarya</taxon>
        <taxon>Ascomycota</taxon>
        <taxon>Saccharomycotina</taxon>
        <taxon>Saccharomycetes</taxon>
        <taxon>Saccharomycetales</taxon>
        <taxon>Saccharomycetaceae</taxon>
        <taxon>Zygosaccharomyces</taxon>
    </lineage>
</organism>
<name>A0A1Q3AJZ8_ZYGRO</name>
<gene>
    <name evidence="8" type="ORF">ZYGR_0AZ01960</name>
</gene>
<dbReference type="GO" id="GO:0016020">
    <property type="term" value="C:membrane"/>
    <property type="evidence" value="ECO:0007669"/>
    <property type="project" value="UniProtKB-SubCell"/>
</dbReference>
<keyword evidence="7" id="KW-1133">Transmembrane helix</keyword>
<dbReference type="Proteomes" id="UP000187013">
    <property type="component" value="Unassembled WGS sequence"/>
</dbReference>
<evidence type="ECO:0000256" key="2">
    <source>
        <dbReference type="ARBA" id="ARBA00007677"/>
    </source>
</evidence>
<sequence length="513" mass="60615">MLRFRSKIRRACEEISDNREFYLKVTVAIGFLFFLVTKVFVKGVVFPIETSDTYIGSDRDKPFYEGCVDTASYLKDPSYKKMNATFVMLTKNDEIDGVLHSVNSLESHFNQWFHYPYVFLNDVPFSEEFKREIGNAVSGDVQFGLVDKHMWQIPEERTDPKAFKNAIDTQGDRGFLYGGSPSYHRMCRFYSGSFYKHPLVQRHEWYWRVEPEVDFYCDITYDPFFEMAKHNKKYGFNIMIEEIYATVPNLFRYTMAFIKRYRIKPKTLWKLFSMNHNILKTSNQELQDWVNFHRDVEPKLVEKIVIEDLLKGEDPEDSVGLGFLVRRSKSATPIVEDKFDNEEYNLYHFWSNFEIARVDTFDNPIYNAYFEYLDKVGGFWRERWGDAPVHSLGLGLTMDVEDIHYFRDIGYQHSVMAHCPKNAPHKQLIYKAGDPRHKRGYFKSRYDSTSENGCGCRCTCPSQRDTEDKSWECMDRWKKLISAEDEELNGGRHSAYVDAEMEEKKLIQKLFQV</sequence>
<dbReference type="OrthoDB" id="439943at2759"/>
<dbReference type="Gene3D" id="3.90.550.10">
    <property type="entry name" value="Spore Coat Polysaccharide Biosynthesis Protein SpsA, Chain A"/>
    <property type="match status" value="1"/>
</dbReference>
<keyword evidence="4" id="KW-0808">Transferase</keyword>
<dbReference type="AlphaFoldDB" id="A0A1Q3AJZ8"/>
<proteinExistence type="inferred from homology"/>
<comment type="similarity">
    <text evidence="2">Belongs to the glycosyltransferase 15 family.</text>
</comment>
<feature type="active site" description="Nucleophile" evidence="6">
    <location>
        <position position="354"/>
    </location>
</feature>
<evidence type="ECO:0000256" key="6">
    <source>
        <dbReference type="PIRSR" id="PIRSR018153-1"/>
    </source>
</evidence>
<accession>A0A1Q3AJZ8</accession>
<feature type="transmembrane region" description="Helical" evidence="7">
    <location>
        <begin position="21"/>
        <end position="41"/>
    </location>
</feature>
<keyword evidence="7" id="KW-0472">Membrane</keyword>
<dbReference type="InterPro" id="IPR002685">
    <property type="entry name" value="Glyco_trans_15"/>
</dbReference>
<evidence type="ECO:0000313" key="9">
    <source>
        <dbReference type="Proteomes" id="UP000187013"/>
    </source>
</evidence>
<reference evidence="8 9" key="1">
    <citation type="submission" date="2016-08" db="EMBL/GenBank/DDBJ databases">
        <title>Draft genome sequence of allopolyploid Zygosaccharomyces rouxii.</title>
        <authorList>
            <person name="Watanabe J."/>
            <person name="Uehara K."/>
            <person name="Mogi Y."/>
            <person name="Tsukioka Y."/>
        </authorList>
    </citation>
    <scope>NUCLEOTIDE SEQUENCE [LARGE SCALE GENOMIC DNA]</scope>
    <source>
        <strain evidence="8 9">NBRC 110957</strain>
    </source>
</reference>
<keyword evidence="3" id="KW-0328">Glycosyltransferase</keyword>
<comment type="caution">
    <text evidence="8">The sequence shown here is derived from an EMBL/GenBank/DDBJ whole genome shotgun (WGS) entry which is preliminary data.</text>
</comment>
<keyword evidence="5" id="KW-0735">Signal-anchor</keyword>
<keyword evidence="7" id="KW-0812">Transmembrane</keyword>
<protein>
    <recommendedName>
        <fullName evidence="10">Mannosyltransferase KTR5</fullName>
    </recommendedName>
</protein>
<evidence type="ECO:0008006" key="10">
    <source>
        <dbReference type="Google" id="ProtNLM"/>
    </source>
</evidence>
<dbReference type="PIRSF" id="PIRSF018153">
    <property type="entry name" value="Glyco_trans_15"/>
    <property type="match status" value="1"/>
</dbReference>
<dbReference type="GO" id="GO:0000032">
    <property type="term" value="P:cell wall mannoprotein biosynthetic process"/>
    <property type="evidence" value="ECO:0007669"/>
    <property type="project" value="TreeGrafter"/>
</dbReference>
<dbReference type="GO" id="GO:0000026">
    <property type="term" value="F:alpha-1,2-mannosyltransferase activity"/>
    <property type="evidence" value="ECO:0007669"/>
    <property type="project" value="TreeGrafter"/>
</dbReference>
<dbReference type="GO" id="GO:0005794">
    <property type="term" value="C:Golgi apparatus"/>
    <property type="evidence" value="ECO:0007669"/>
    <property type="project" value="TreeGrafter"/>
</dbReference>
<dbReference type="SUPFAM" id="SSF53448">
    <property type="entry name" value="Nucleotide-diphospho-sugar transferases"/>
    <property type="match status" value="1"/>
</dbReference>
<dbReference type="InterPro" id="IPR029044">
    <property type="entry name" value="Nucleotide-diphossugar_trans"/>
</dbReference>
<evidence type="ECO:0000256" key="1">
    <source>
        <dbReference type="ARBA" id="ARBA00004606"/>
    </source>
</evidence>
<dbReference type="GO" id="GO:0006487">
    <property type="term" value="P:protein N-linked glycosylation"/>
    <property type="evidence" value="ECO:0007669"/>
    <property type="project" value="TreeGrafter"/>
</dbReference>
<comment type="subcellular location">
    <subcellularLocation>
        <location evidence="1">Membrane</location>
        <topology evidence="1">Single-pass type II membrane protein</topology>
    </subcellularLocation>
</comment>
<evidence type="ECO:0000256" key="5">
    <source>
        <dbReference type="ARBA" id="ARBA00022968"/>
    </source>
</evidence>
<dbReference type="Pfam" id="PF01793">
    <property type="entry name" value="Glyco_transf_15"/>
    <property type="match status" value="2"/>
</dbReference>
<dbReference type="PANTHER" id="PTHR31121:SF2">
    <property type="entry name" value="MANNOSYLTRANSFERASE KTR5-RELATED"/>
    <property type="match status" value="1"/>
</dbReference>
<evidence type="ECO:0000256" key="4">
    <source>
        <dbReference type="ARBA" id="ARBA00022679"/>
    </source>
</evidence>
<dbReference type="EMBL" id="BDGX01000052">
    <property type="protein sequence ID" value="GAV56024.1"/>
    <property type="molecule type" value="Genomic_DNA"/>
</dbReference>
<evidence type="ECO:0000313" key="8">
    <source>
        <dbReference type="EMBL" id="GAV56024.1"/>
    </source>
</evidence>
<dbReference type="PANTHER" id="PTHR31121">
    <property type="entry name" value="ALPHA-1,2 MANNOSYLTRANSFERASE KTR1"/>
    <property type="match status" value="1"/>
</dbReference>